<feature type="non-terminal residue" evidence="1">
    <location>
        <position position="90"/>
    </location>
</feature>
<gene>
    <name evidence="1" type="ORF">IWW38_001874</name>
</gene>
<dbReference type="Proteomes" id="UP001139981">
    <property type="component" value="Unassembled WGS sequence"/>
</dbReference>
<evidence type="ECO:0000313" key="2">
    <source>
        <dbReference type="Proteomes" id="UP001139981"/>
    </source>
</evidence>
<name>A0ACC1M4Q1_9FUNG</name>
<evidence type="ECO:0000313" key="1">
    <source>
        <dbReference type="EMBL" id="KAJ2896930.1"/>
    </source>
</evidence>
<comment type="caution">
    <text evidence="1">The sequence shown here is derived from an EMBL/GenBank/DDBJ whole genome shotgun (WGS) entry which is preliminary data.</text>
</comment>
<protein>
    <submittedName>
        <fullName evidence="1">Uncharacterized protein</fullName>
    </submittedName>
</protein>
<sequence length="90" mass="9475">MEAPVVPAVVPAIPIDRQAAGSLVGQAIDNGNLHFVRVMGVGTYGEVYHAVDRNTGESYAVKVLPRTSAPQSAASPKDNPVVDGRELSYE</sequence>
<proteinExistence type="predicted"/>
<dbReference type="EMBL" id="JANBVB010000157">
    <property type="protein sequence ID" value="KAJ2896930.1"/>
    <property type="molecule type" value="Genomic_DNA"/>
</dbReference>
<keyword evidence="2" id="KW-1185">Reference proteome</keyword>
<reference evidence="1" key="1">
    <citation type="submission" date="2022-07" db="EMBL/GenBank/DDBJ databases">
        <title>Phylogenomic reconstructions and comparative analyses of Kickxellomycotina fungi.</title>
        <authorList>
            <person name="Reynolds N.K."/>
            <person name="Stajich J.E."/>
            <person name="Barry K."/>
            <person name="Grigoriev I.V."/>
            <person name="Crous P."/>
            <person name="Smith M.E."/>
        </authorList>
    </citation>
    <scope>NUCLEOTIDE SEQUENCE</scope>
    <source>
        <strain evidence="1">CBS 190363</strain>
    </source>
</reference>
<accession>A0ACC1M4Q1</accession>
<organism evidence="1 2">
    <name type="scientific">Coemansia aciculifera</name>
    <dbReference type="NCBI Taxonomy" id="417176"/>
    <lineage>
        <taxon>Eukaryota</taxon>
        <taxon>Fungi</taxon>
        <taxon>Fungi incertae sedis</taxon>
        <taxon>Zoopagomycota</taxon>
        <taxon>Kickxellomycotina</taxon>
        <taxon>Kickxellomycetes</taxon>
        <taxon>Kickxellales</taxon>
        <taxon>Kickxellaceae</taxon>
        <taxon>Coemansia</taxon>
    </lineage>
</organism>